<reference evidence="2" key="1">
    <citation type="journal article" date="2020" name="Stud. Mycol.">
        <title>101 Dothideomycetes genomes: a test case for predicting lifestyles and emergence of pathogens.</title>
        <authorList>
            <person name="Haridas S."/>
            <person name="Albert R."/>
            <person name="Binder M."/>
            <person name="Bloem J."/>
            <person name="Labutti K."/>
            <person name="Salamov A."/>
            <person name="Andreopoulos B."/>
            <person name="Baker S."/>
            <person name="Barry K."/>
            <person name="Bills G."/>
            <person name="Bluhm B."/>
            <person name="Cannon C."/>
            <person name="Castanera R."/>
            <person name="Culley D."/>
            <person name="Daum C."/>
            <person name="Ezra D."/>
            <person name="Gonzalez J."/>
            <person name="Henrissat B."/>
            <person name="Kuo A."/>
            <person name="Liang C."/>
            <person name="Lipzen A."/>
            <person name="Lutzoni F."/>
            <person name="Magnuson J."/>
            <person name="Mondo S."/>
            <person name="Nolan M."/>
            <person name="Ohm R."/>
            <person name="Pangilinan J."/>
            <person name="Park H.-J."/>
            <person name="Ramirez L."/>
            <person name="Alfaro M."/>
            <person name="Sun H."/>
            <person name="Tritt A."/>
            <person name="Yoshinaga Y."/>
            <person name="Zwiers L.-H."/>
            <person name="Turgeon B."/>
            <person name="Goodwin S."/>
            <person name="Spatafora J."/>
            <person name="Crous P."/>
            <person name="Grigoriev I."/>
        </authorList>
    </citation>
    <scope>NUCLEOTIDE SEQUENCE</scope>
    <source>
        <strain evidence="2">ATCC 36951</strain>
    </source>
</reference>
<keyword evidence="3" id="KW-1185">Reference proteome</keyword>
<proteinExistence type="predicted"/>
<dbReference type="PANTHER" id="PTHR37540">
    <property type="entry name" value="TRANSCRIPTION FACTOR (ACR-2), PUTATIVE-RELATED-RELATED"/>
    <property type="match status" value="1"/>
</dbReference>
<accession>A0A6A6D6F4</accession>
<protein>
    <submittedName>
        <fullName evidence="2">Uncharacterized protein</fullName>
    </submittedName>
</protein>
<evidence type="ECO:0000313" key="3">
    <source>
        <dbReference type="Proteomes" id="UP000799537"/>
    </source>
</evidence>
<dbReference type="GeneID" id="54557219"/>
<feature type="region of interest" description="Disordered" evidence="1">
    <location>
        <begin position="29"/>
        <end position="134"/>
    </location>
</feature>
<gene>
    <name evidence="2" type="ORF">M409DRAFT_17190</name>
</gene>
<dbReference type="Proteomes" id="UP000799537">
    <property type="component" value="Unassembled WGS sequence"/>
</dbReference>
<feature type="compositionally biased region" description="Basic and acidic residues" evidence="1">
    <location>
        <begin position="51"/>
        <end position="61"/>
    </location>
</feature>
<evidence type="ECO:0000256" key="1">
    <source>
        <dbReference type="SAM" id="MobiDB-lite"/>
    </source>
</evidence>
<dbReference type="OrthoDB" id="4159781at2759"/>
<evidence type="ECO:0000313" key="2">
    <source>
        <dbReference type="EMBL" id="KAF2173246.1"/>
    </source>
</evidence>
<name>A0A6A6D6F4_ZASCE</name>
<feature type="compositionally biased region" description="Polar residues" evidence="1">
    <location>
        <begin position="65"/>
        <end position="84"/>
    </location>
</feature>
<dbReference type="AlphaFoldDB" id="A0A6A6D6F4"/>
<dbReference type="EMBL" id="ML993580">
    <property type="protein sequence ID" value="KAF2173246.1"/>
    <property type="molecule type" value="Genomic_DNA"/>
</dbReference>
<sequence>MTDWLFLSYDHPDHARSRQARRTIRAHITSRQHALNRQSPPKTSSSGDAASKPHEYEDEHGPLSASRSSTSQLPSRPGTQTSSAKPRLRPKPPSPHISRLVPDEEDEALDGNHSPKTCSKTTRNKRPRSTTTTSIPTEVDLNVVPVPRRDWYEWLHDYWFEGTLPKAKGRLKVNDDQLRRYISWTRRLQITEPAMYYMSLLLATGIPVSNGQFPLVKALWLRGCAIAAINEALDDPERATSDALIQAVGFVALHEHIYGDRTAAHEIHRPAQNRMIKLRGGIERLDLPMEVRQIMVWYDTLMASEAGNEPYFESFTDGQRVKAYSSDEAIAVTNNASPYRNKHPGYSLPADVEFPPDD</sequence>
<dbReference type="RefSeq" id="XP_033674135.1">
    <property type="nucleotide sequence ID" value="XM_033803947.1"/>
</dbReference>
<organism evidence="2 3">
    <name type="scientific">Zasmidium cellare ATCC 36951</name>
    <dbReference type="NCBI Taxonomy" id="1080233"/>
    <lineage>
        <taxon>Eukaryota</taxon>
        <taxon>Fungi</taxon>
        <taxon>Dikarya</taxon>
        <taxon>Ascomycota</taxon>
        <taxon>Pezizomycotina</taxon>
        <taxon>Dothideomycetes</taxon>
        <taxon>Dothideomycetidae</taxon>
        <taxon>Mycosphaerellales</taxon>
        <taxon>Mycosphaerellaceae</taxon>
        <taxon>Zasmidium</taxon>
    </lineage>
</organism>
<feature type="compositionally biased region" description="Polar residues" evidence="1">
    <location>
        <begin position="31"/>
        <end position="48"/>
    </location>
</feature>
<dbReference type="PANTHER" id="PTHR37540:SF5">
    <property type="entry name" value="TRANSCRIPTION FACTOR DOMAIN-CONTAINING PROTEIN"/>
    <property type="match status" value="1"/>
</dbReference>